<dbReference type="EMBL" id="JARVII010000028">
    <property type="protein sequence ID" value="MDG9700253.1"/>
    <property type="molecule type" value="Genomic_DNA"/>
</dbReference>
<dbReference type="Proteomes" id="UP001237156">
    <property type="component" value="Unassembled WGS sequence"/>
</dbReference>
<organism evidence="8 9">
    <name type="scientific">Ottowia cancrivicina</name>
    <dbReference type="NCBI Taxonomy" id="3040346"/>
    <lineage>
        <taxon>Bacteria</taxon>
        <taxon>Pseudomonadati</taxon>
        <taxon>Pseudomonadota</taxon>
        <taxon>Betaproteobacteria</taxon>
        <taxon>Burkholderiales</taxon>
        <taxon>Comamonadaceae</taxon>
        <taxon>Ottowia</taxon>
    </lineage>
</organism>
<reference evidence="8 9" key="1">
    <citation type="submission" date="2023-04" db="EMBL/GenBank/DDBJ databases">
        <title>Ottowia paracancer sp. nov., isolated from human stomach.</title>
        <authorList>
            <person name="Song Y."/>
        </authorList>
    </citation>
    <scope>NUCLEOTIDE SEQUENCE [LARGE SCALE GENOMIC DNA]</scope>
    <source>
        <strain evidence="8 9">10c7w1</strain>
    </source>
</reference>
<keyword evidence="5 6" id="KW-0472">Membrane</keyword>
<name>A0AAW6RMK1_9BURK</name>
<dbReference type="InterPro" id="IPR051401">
    <property type="entry name" value="GtrA_CellWall_Glycosyl"/>
</dbReference>
<keyword evidence="4 6" id="KW-1133">Transmembrane helix</keyword>
<dbReference type="RefSeq" id="WP_279525008.1">
    <property type="nucleotide sequence ID" value="NZ_JARVII010000028.1"/>
</dbReference>
<dbReference type="AlphaFoldDB" id="A0AAW6RMK1"/>
<evidence type="ECO:0000256" key="1">
    <source>
        <dbReference type="ARBA" id="ARBA00004141"/>
    </source>
</evidence>
<protein>
    <submittedName>
        <fullName evidence="8">GtrA family protein</fullName>
    </submittedName>
</protein>
<comment type="similarity">
    <text evidence="2">Belongs to the GtrA family.</text>
</comment>
<keyword evidence="9" id="KW-1185">Reference proteome</keyword>
<evidence type="ECO:0000256" key="4">
    <source>
        <dbReference type="ARBA" id="ARBA00022989"/>
    </source>
</evidence>
<evidence type="ECO:0000313" key="8">
    <source>
        <dbReference type="EMBL" id="MDG9700253.1"/>
    </source>
</evidence>
<feature type="transmembrane region" description="Helical" evidence="6">
    <location>
        <begin position="17"/>
        <end position="35"/>
    </location>
</feature>
<accession>A0AAW6RMK1</accession>
<keyword evidence="3 6" id="KW-0812">Transmembrane</keyword>
<feature type="domain" description="GtrA/DPMS transmembrane" evidence="7">
    <location>
        <begin position="16"/>
        <end position="125"/>
    </location>
</feature>
<evidence type="ECO:0000256" key="2">
    <source>
        <dbReference type="ARBA" id="ARBA00009399"/>
    </source>
</evidence>
<dbReference type="PANTHER" id="PTHR38459:SF1">
    <property type="entry name" value="PROPHAGE BACTOPRENOL-LINKED GLUCOSE TRANSLOCASE HOMOLOG"/>
    <property type="match status" value="1"/>
</dbReference>
<feature type="transmembrane region" description="Helical" evidence="6">
    <location>
        <begin position="104"/>
        <end position="126"/>
    </location>
</feature>
<gene>
    <name evidence="8" type="ORF">QB898_11135</name>
</gene>
<dbReference type="Pfam" id="PF04138">
    <property type="entry name" value="GtrA_DPMS_TM"/>
    <property type="match status" value="1"/>
</dbReference>
<sequence length="132" mass="14180">MKAGEGAARLAGESVRYLLAGGLNTLASYALYLALLQAMDYRTAYVLAFVAGIALSFALLRHAVFARPGRPFSLLWVAASHLLQLGLGLAVVQAWVAALHGPQWAAPLAAALAVAPFMFVLQRWIFTPHVRH</sequence>
<evidence type="ECO:0000256" key="6">
    <source>
        <dbReference type="SAM" id="Phobius"/>
    </source>
</evidence>
<dbReference type="InterPro" id="IPR007267">
    <property type="entry name" value="GtrA_DPMS_TM"/>
</dbReference>
<evidence type="ECO:0000256" key="3">
    <source>
        <dbReference type="ARBA" id="ARBA00022692"/>
    </source>
</evidence>
<feature type="transmembrane region" description="Helical" evidence="6">
    <location>
        <begin position="72"/>
        <end position="98"/>
    </location>
</feature>
<dbReference type="GO" id="GO:0000271">
    <property type="term" value="P:polysaccharide biosynthetic process"/>
    <property type="evidence" value="ECO:0007669"/>
    <property type="project" value="InterPro"/>
</dbReference>
<evidence type="ECO:0000256" key="5">
    <source>
        <dbReference type="ARBA" id="ARBA00023136"/>
    </source>
</evidence>
<dbReference type="PANTHER" id="PTHR38459">
    <property type="entry name" value="PROPHAGE BACTOPRENOL-LINKED GLUCOSE TRANSLOCASE HOMOLOG"/>
    <property type="match status" value="1"/>
</dbReference>
<comment type="subcellular location">
    <subcellularLocation>
        <location evidence="1">Membrane</location>
        <topology evidence="1">Multi-pass membrane protein</topology>
    </subcellularLocation>
</comment>
<comment type="caution">
    <text evidence="8">The sequence shown here is derived from an EMBL/GenBank/DDBJ whole genome shotgun (WGS) entry which is preliminary data.</text>
</comment>
<evidence type="ECO:0000313" key="9">
    <source>
        <dbReference type="Proteomes" id="UP001237156"/>
    </source>
</evidence>
<proteinExistence type="inferred from homology"/>
<feature type="transmembrane region" description="Helical" evidence="6">
    <location>
        <begin position="41"/>
        <end position="60"/>
    </location>
</feature>
<dbReference type="GO" id="GO:0005886">
    <property type="term" value="C:plasma membrane"/>
    <property type="evidence" value="ECO:0007669"/>
    <property type="project" value="TreeGrafter"/>
</dbReference>
<evidence type="ECO:0000259" key="7">
    <source>
        <dbReference type="Pfam" id="PF04138"/>
    </source>
</evidence>